<dbReference type="CDD" id="cd07153">
    <property type="entry name" value="Fur_like"/>
    <property type="match status" value="1"/>
</dbReference>
<reference evidence="1" key="1">
    <citation type="submission" date="2019-03" db="EMBL/GenBank/DDBJ databases">
        <title>Lake Tanganyika Metagenome-Assembled Genomes (MAGs).</title>
        <authorList>
            <person name="Tran P."/>
        </authorList>
    </citation>
    <scope>NUCLEOTIDE SEQUENCE</scope>
    <source>
        <strain evidence="1">M_DeepCast_400m_m2_100</strain>
    </source>
</reference>
<accession>A0A937X739</accession>
<dbReference type="AlphaFoldDB" id="A0A937X739"/>
<sequence length="114" mass="12883">MAVASCVLGNDTHPSAETVLRKARERLPVISRATVYNTLNLLNEKGLLRQHPFGAGTVFDSNVSRHHHLIDEETGEMRDIPWEKLSVSGLESIKDAEITDYMIVIRGRFKKRRA</sequence>
<dbReference type="InterPro" id="IPR036388">
    <property type="entry name" value="WH-like_DNA-bd_sf"/>
</dbReference>
<proteinExistence type="predicted"/>
<gene>
    <name evidence="1" type="ORF">FJY75_02880</name>
</gene>
<evidence type="ECO:0000313" key="2">
    <source>
        <dbReference type="Proteomes" id="UP000748308"/>
    </source>
</evidence>
<name>A0A937X739_UNCEI</name>
<dbReference type="PANTHER" id="PTHR33202:SF7">
    <property type="entry name" value="FERRIC UPTAKE REGULATION PROTEIN"/>
    <property type="match status" value="1"/>
</dbReference>
<organism evidence="1 2">
    <name type="scientific">Eiseniibacteriota bacterium</name>
    <dbReference type="NCBI Taxonomy" id="2212470"/>
    <lineage>
        <taxon>Bacteria</taxon>
        <taxon>Candidatus Eiseniibacteriota</taxon>
    </lineage>
</organism>
<dbReference type="PANTHER" id="PTHR33202">
    <property type="entry name" value="ZINC UPTAKE REGULATION PROTEIN"/>
    <property type="match status" value="1"/>
</dbReference>
<dbReference type="GO" id="GO:0008270">
    <property type="term" value="F:zinc ion binding"/>
    <property type="evidence" value="ECO:0007669"/>
    <property type="project" value="TreeGrafter"/>
</dbReference>
<dbReference type="Pfam" id="PF01475">
    <property type="entry name" value="FUR"/>
    <property type="match status" value="1"/>
</dbReference>
<dbReference type="GO" id="GO:0003700">
    <property type="term" value="F:DNA-binding transcription factor activity"/>
    <property type="evidence" value="ECO:0007669"/>
    <property type="project" value="InterPro"/>
</dbReference>
<comment type="caution">
    <text evidence="1">The sequence shown here is derived from an EMBL/GenBank/DDBJ whole genome shotgun (WGS) entry which is preliminary data.</text>
</comment>
<evidence type="ECO:0000313" key="1">
    <source>
        <dbReference type="EMBL" id="MBM3316775.1"/>
    </source>
</evidence>
<protein>
    <submittedName>
        <fullName evidence="1">Transcriptional repressor</fullName>
    </submittedName>
</protein>
<dbReference type="Gene3D" id="1.10.10.10">
    <property type="entry name" value="Winged helix-like DNA-binding domain superfamily/Winged helix DNA-binding domain"/>
    <property type="match status" value="1"/>
</dbReference>
<dbReference type="Proteomes" id="UP000748308">
    <property type="component" value="Unassembled WGS sequence"/>
</dbReference>
<dbReference type="EMBL" id="VGIY01000040">
    <property type="protein sequence ID" value="MBM3316775.1"/>
    <property type="molecule type" value="Genomic_DNA"/>
</dbReference>
<dbReference type="GO" id="GO:0045892">
    <property type="term" value="P:negative regulation of DNA-templated transcription"/>
    <property type="evidence" value="ECO:0007669"/>
    <property type="project" value="TreeGrafter"/>
</dbReference>
<dbReference type="GO" id="GO:0000976">
    <property type="term" value="F:transcription cis-regulatory region binding"/>
    <property type="evidence" value="ECO:0007669"/>
    <property type="project" value="TreeGrafter"/>
</dbReference>
<dbReference type="GO" id="GO:1900376">
    <property type="term" value="P:regulation of secondary metabolite biosynthetic process"/>
    <property type="evidence" value="ECO:0007669"/>
    <property type="project" value="TreeGrafter"/>
</dbReference>
<dbReference type="InterPro" id="IPR002481">
    <property type="entry name" value="FUR"/>
</dbReference>
<dbReference type="InterPro" id="IPR036390">
    <property type="entry name" value="WH_DNA-bd_sf"/>
</dbReference>
<dbReference type="SUPFAM" id="SSF46785">
    <property type="entry name" value="Winged helix' DNA-binding domain"/>
    <property type="match status" value="1"/>
</dbReference>